<organism evidence="3">
    <name type="scientific">hydrothermal vent metagenome</name>
    <dbReference type="NCBI Taxonomy" id="652676"/>
    <lineage>
        <taxon>unclassified sequences</taxon>
        <taxon>metagenomes</taxon>
        <taxon>ecological metagenomes</taxon>
    </lineage>
</organism>
<dbReference type="AlphaFoldDB" id="A0A160TJ96"/>
<feature type="compositionally biased region" description="Low complexity" evidence="1">
    <location>
        <begin position="958"/>
        <end position="972"/>
    </location>
</feature>
<keyword evidence="2" id="KW-0812">Transmembrane</keyword>
<proteinExistence type="predicted"/>
<evidence type="ECO:0008006" key="4">
    <source>
        <dbReference type="Google" id="ProtNLM"/>
    </source>
</evidence>
<gene>
    <name evidence="3" type="ORF">MGWOODY_Smn1897</name>
</gene>
<evidence type="ECO:0000313" key="3">
    <source>
        <dbReference type="EMBL" id="CUS44308.1"/>
    </source>
</evidence>
<accession>A0A160TJ96</accession>
<keyword evidence="2" id="KW-1133">Transmembrane helix</keyword>
<name>A0A160TJ96_9ZZZZ</name>
<protein>
    <recommendedName>
        <fullName evidence="4">DUF490 domain-containing protein</fullName>
    </recommendedName>
</protein>
<evidence type="ECO:0000256" key="1">
    <source>
        <dbReference type="SAM" id="MobiDB-lite"/>
    </source>
</evidence>
<sequence>MSEEAAPPAVRPRRRWWRWLAGGILGIVALLAAALAILDTSIGHRWVADQIAGLRPSNGLRYSVGRIEGSLFSRARLVDVRISDPKGLIFYAPRADLSWVPFAWLDNRLHIRSLVIPRATLAKLPQTIRTGKAGPLLPGFDIRIGELRVDRLAVAPKITGVARTGRLAGRADIHAGRALVDLSATVEGSDTLALKLDAEPDRNKFDVGVHARGTASGVLAKLAGFARPIAIDIAGDGTWTLWKGMARADVGPVRLVDLALNNRSGTYALTGTLTPAPLAKGKLQRLTAPRVAVTGAATLADRRLDGTLTLRSAALAIDTVGTVDLGQGAYRNLRLHARLLQPKALFPNMSGRGIELRAILDGAFATAHFDYRLKADRFAFDDTGFEVARAGGAGTFSKSPIRVPIRFTAARVTGIGDVAGGILRNLSLDGVLRVTSKLVIGDDLRVRSDKLTGRINLTLDLVTGKFEVGVNGVLGRYLIPGLGIVDVRSILRVVPGPAGRGARVIGTGTAQMVRLDNAFFRSLTDGLPKITTGLERTPDGILHLNNLVLTSPSLRLAGNGIRRRDGTFHFEGRGTQATYGPLTLKLDGKIERPTLDLVFERPNETMGLSNVVAHLDPTAQGFAFTARGGSRLGPFDGRGEILLPSGADGTIQVDELNVSGTRANGALQIVTGGFEGRLAIAGGGISGELLFRPVGTIQRIEAHLAADAARLDDAITLRRGRLDAVMLLDPAGTSIDATATGNGLRRGTLSLGRFAANASLRGGRGEIRASIAGARGRAFDIQTVTQVTPDSFAVSAQGTLDRRPLRLATPAVFTRDGDGWRLAPTRLSFAGGEAQLAGRFTEASSAVDATLSRMPLSILDIGYPGLGLGGTASGKLSFAQGHGAAPTGRVDMTVRGLTRSGLILSSQPVDVGIAGILQPGKAAARAADVSIGWSDRVETDSLGAASLPSAFHRSRTKPATAPSKSPCPSASARGSRRVAPAASIAASTRFGKIW</sequence>
<feature type="region of interest" description="Disordered" evidence="1">
    <location>
        <begin position="950"/>
        <end position="979"/>
    </location>
</feature>
<keyword evidence="2" id="KW-0472">Membrane</keyword>
<reference evidence="3" key="1">
    <citation type="submission" date="2015-10" db="EMBL/GenBank/DDBJ databases">
        <authorList>
            <person name="Gilbert D.G."/>
        </authorList>
    </citation>
    <scope>NUCLEOTIDE SEQUENCE</scope>
</reference>
<feature type="transmembrane region" description="Helical" evidence="2">
    <location>
        <begin position="16"/>
        <end position="38"/>
    </location>
</feature>
<evidence type="ECO:0000256" key="2">
    <source>
        <dbReference type="SAM" id="Phobius"/>
    </source>
</evidence>
<dbReference type="EMBL" id="CZQE01000133">
    <property type="protein sequence ID" value="CUS44308.1"/>
    <property type="molecule type" value="Genomic_DNA"/>
</dbReference>